<dbReference type="Proteomes" id="UP000198749">
    <property type="component" value="Unassembled WGS sequence"/>
</dbReference>
<dbReference type="AlphaFoldDB" id="A0A1H9GM10"/>
<keyword evidence="4 5" id="KW-0472">Membrane</keyword>
<dbReference type="GO" id="GO:0016020">
    <property type="term" value="C:membrane"/>
    <property type="evidence" value="ECO:0007669"/>
    <property type="project" value="UniProtKB-SubCell"/>
</dbReference>
<gene>
    <name evidence="6" type="ORF">SAMN03080615_01768</name>
</gene>
<evidence type="ECO:0000313" key="6">
    <source>
        <dbReference type="EMBL" id="SEQ51147.1"/>
    </source>
</evidence>
<proteinExistence type="predicted"/>
<evidence type="ECO:0000256" key="3">
    <source>
        <dbReference type="ARBA" id="ARBA00022989"/>
    </source>
</evidence>
<comment type="subcellular location">
    <subcellularLocation>
        <location evidence="1">Membrane</location>
        <topology evidence="1">Multi-pass membrane protein</topology>
    </subcellularLocation>
</comment>
<dbReference type="STRING" id="355243.SAMN03080615_01768"/>
<dbReference type="GO" id="GO:0051119">
    <property type="term" value="F:sugar transmembrane transporter activity"/>
    <property type="evidence" value="ECO:0007669"/>
    <property type="project" value="InterPro"/>
</dbReference>
<reference evidence="7" key="1">
    <citation type="submission" date="2016-10" db="EMBL/GenBank/DDBJ databases">
        <authorList>
            <person name="Varghese N."/>
            <person name="Submissions S."/>
        </authorList>
    </citation>
    <scope>NUCLEOTIDE SEQUENCE [LARGE SCALE GENOMIC DNA]</scope>
    <source>
        <strain evidence="7">DSM 18887</strain>
    </source>
</reference>
<feature type="transmembrane region" description="Helical" evidence="5">
    <location>
        <begin position="38"/>
        <end position="57"/>
    </location>
</feature>
<feature type="transmembrane region" description="Helical" evidence="5">
    <location>
        <begin position="63"/>
        <end position="83"/>
    </location>
</feature>
<evidence type="ECO:0000256" key="1">
    <source>
        <dbReference type="ARBA" id="ARBA00004141"/>
    </source>
</evidence>
<dbReference type="InterPro" id="IPR047662">
    <property type="entry name" value="SemiSWEET"/>
</dbReference>
<feature type="transmembrane region" description="Helical" evidence="5">
    <location>
        <begin position="6"/>
        <end position="26"/>
    </location>
</feature>
<dbReference type="Gene3D" id="1.20.1280.290">
    <property type="match status" value="1"/>
</dbReference>
<organism evidence="6 7">
    <name type="scientific">Amphritea atlantica</name>
    <dbReference type="NCBI Taxonomy" id="355243"/>
    <lineage>
        <taxon>Bacteria</taxon>
        <taxon>Pseudomonadati</taxon>
        <taxon>Pseudomonadota</taxon>
        <taxon>Gammaproteobacteria</taxon>
        <taxon>Oceanospirillales</taxon>
        <taxon>Oceanospirillaceae</taxon>
        <taxon>Amphritea</taxon>
    </lineage>
</organism>
<keyword evidence="7" id="KW-1185">Reference proteome</keyword>
<dbReference type="InterPro" id="IPR006603">
    <property type="entry name" value="PQ-loop_rpt"/>
</dbReference>
<keyword evidence="3 5" id="KW-1133">Transmembrane helix</keyword>
<dbReference type="NCBIfam" id="NF037968">
    <property type="entry name" value="SemiSWEET_2"/>
    <property type="match status" value="1"/>
</dbReference>
<evidence type="ECO:0000313" key="7">
    <source>
        <dbReference type="Proteomes" id="UP000198749"/>
    </source>
</evidence>
<name>A0A1H9GM10_9GAMM</name>
<evidence type="ECO:0000256" key="2">
    <source>
        <dbReference type="ARBA" id="ARBA00022692"/>
    </source>
</evidence>
<protein>
    <submittedName>
        <fullName evidence="6">MtN3 and saliva related transmembrane protein</fullName>
    </submittedName>
</protein>
<sequence length="95" mass="10379">MMDNFTLIGLMAATCTTLSFVPQVVHILRTGNVEGISLMMYSVFTVGVALWLAYGVVLGDLPVILANLVTLVLASMVLVLTLIKRHRIKRDHPAL</sequence>
<evidence type="ECO:0000256" key="4">
    <source>
        <dbReference type="ARBA" id="ARBA00023136"/>
    </source>
</evidence>
<evidence type="ECO:0000256" key="5">
    <source>
        <dbReference type="SAM" id="Phobius"/>
    </source>
</evidence>
<keyword evidence="2 5" id="KW-0812">Transmembrane</keyword>
<dbReference type="Pfam" id="PF04193">
    <property type="entry name" value="PQ-loop"/>
    <property type="match status" value="1"/>
</dbReference>
<dbReference type="EMBL" id="FOGB01000004">
    <property type="protein sequence ID" value="SEQ51147.1"/>
    <property type="molecule type" value="Genomic_DNA"/>
</dbReference>
<accession>A0A1H9GM10</accession>